<evidence type="ECO:0000313" key="2">
    <source>
        <dbReference type="Proteomes" id="UP001500767"/>
    </source>
</evidence>
<protein>
    <recommendedName>
        <fullName evidence="3">Beta-galactosidase trimerisation domain-containing protein</fullName>
    </recommendedName>
</protein>
<sequence length="718" mass="79749">MPHAPVIQPEHALTQEDPMERGVYFDGWTPYTWNQHPSMPPRRLTMLDDLEDMGATVLVWAGLGGGSISLPYLEEEAYGHVPARFRHYGYVNESEFIAHAQQRDIDLFAIVFESQAWEFPAEVTDDEVVAQNELRGAGTPTTVGLREFSAGTGPSSWKPLTDYFPDGLRNSAGELVTDLFEEVACRDLEGGPIHAHWVEVAARPEQSCYYADRNNPVWREYLKAVIKVQIDAGARGIQLDETDTPLSAFRYGCCFCRDCVADFRSYLQGLPAAEVPAELDGVDLAGFDYREWLLERGHRARENPRALPLYAAYSRATQIAIARTFAEVAGYAKEYGRSLGVDIRVGGNFYDLAPYWDPMVDHVDVLVTEMRETRYQQPWYFRHGVGLARGRDLVAVENPYGGVTGELTRKLQHGRAHDLFRLTIFEASAMGANMSLPYGSWFGTDERDAYWAPRDLVNETGQFLKEIDHLLSHTSPHRTAVVYSVRSLMDLTIDSDQFNDVDRWFPVVEQTGVPASSYWETVEALSRATRTFDVVVLPDEVLRANDVDAESLRRYDTVVLPDVWGVSATQHRALVAYLDAGGRVLLQGAYGTELGDDVAREVADHARTVRSGSVGETVAAVEPEVLVDLGPAAAVSLQAAPAGGWALHLVNYDYDGDLDQVRPRVDLEVRVRTDEGFTQATVHAPGREAVEVPVSPGTDGTVGLVLPVLETYAVVHLR</sequence>
<dbReference type="InterPro" id="IPR029062">
    <property type="entry name" value="Class_I_gatase-like"/>
</dbReference>
<evidence type="ECO:0000313" key="1">
    <source>
        <dbReference type="EMBL" id="GAA3555629.1"/>
    </source>
</evidence>
<proteinExistence type="predicted"/>
<evidence type="ECO:0008006" key="3">
    <source>
        <dbReference type="Google" id="ProtNLM"/>
    </source>
</evidence>
<name>A0ABP6WTZ9_9ACTN</name>
<dbReference type="EMBL" id="BAAAYR010000001">
    <property type="protein sequence ID" value="GAA3555629.1"/>
    <property type="molecule type" value="Genomic_DNA"/>
</dbReference>
<gene>
    <name evidence="1" type="ORF">GCM10022197_08500</name>
</gene>
<dbReference type="Gene3D" id="3.40.50.880">
    <property type="match status" value="1"/>
</dbReference>
<comment type="caution">
    <text evidence="1">The sequence shown here is derived from an EMBL/GenBank/DDBJ whole genome shotgun (WGS) entry which is preliminary data.</text>
</comment>
<keyword evidence="2" id="KW-1185">Reference proteome</keyword>
<dbReference type="CDD" id="cd03143">
    <property type="entry name" value="A4_beta-galactosidase_middle_domain"/>
    <property type="match status" value="1"/>
</dbReference>
<organism evidence="1 2">
    <name type="scientific">Microlunatus spumicola</name>
    <dbReference type="NCBI Taxonomy" id="81499"/>
    <lineage>
        <taxon>Bacteria</taxon>
        <taxon>Bacillati</taxon>
        <taxon>Actinomycetota</taxon>
        <taxon>Actinomycetes</taxon>
        <taxon>Propionibacteriales</taxon>
        <taxon>Propionibacteriaceae</taxon>
        <taxon>Microlunatus</taxon>
    </lineage>
</organism>
<accession>A0ABP6WTZ9</accession>
<reference evidence="2" key="1">
    <citation type="journal article" date="2019" name="Int. J. Syst. Evol. Microbiol.">
        <title>The Global Catalogue of Microorganisms (GCM) 10K type strain sequencing project: providing services to taxonomists for standard genome sequencing and annotation.</title>
        <authorList>
            <consortium name="The Broad Institute Genomics Platform"/>
            <consortium name="The Broad Institute Genome Sequencing Center for Infectious Disease"/>
            <person name="Wu L."/>
            <person name="Ma J."/>
        </authorList>
    </citation>
    <scope>NUCLEOTIDE SEQUENCE [LARGE SCALE GENOMIC DNA]</scope>
    <source>
        <strain evidence="2">JCM 16540</strain>
    </source>
</reference>
<dbReference type="Proteomes" id="UP001500767">
    <property type="component" value="Unassembled WGS sequence"/>
</dbReference>